<comment type="caution">
    <text evidence="4">The sequence shown here is derived from an EMBL/GenBank/DDBJ whole genome shotgun (WGS) entry which is preliminary data.</text>
</comment>
<evidence type="ECO:0008006" key="6">
    <source>
        <dbReference type="Google" id="ProtNLM"/>
    </source>
</evidence>
<feature type="signal peptide" evidence="3">
    <location>
        <begin position="1"/>
        <end position="32"/>
    </location>
</feature>
<dbReference type="Proteomes" id="UP000612899">
    <property type="component" value="Unassembled WGS sequence"/>
</dbReference>
<accession>A0A8J3Q4T0</accession>
<evidence type="ECO:0000313" key="4">
    <source>
        <dbReference type="EMBL" id="GIH03810.1"/>
    </source>
</evidence>
<keyword evidence="5" id="KW-1185">Reference proteome</keyword>
<keyword evidence="2" id="KW-1133">Transmembrane helix</keyword>
<protein>
    <recommendedName>
        <fullName evidence="6">DUF11 domain-containing protein</fullName>
    </recommendedName>
</protein>
<dbReference type="RefSeq" id="WP_203907709.1">
    <property type="nucleotide sequence ID" value="NZ_BONY01000009.1"/>
</dbReference>
<dbReference type="EMBL" id="BONY01000009">
    <property type="protein sequence ID" value="GIH03810.1"/>
    <property type="molecule type" value="Genomic_DNA"/>
</dbReference>
<proteinExistence type="predicted"/>
<evidence type="ECO:0000313" key="5">
    <source>
        <dbReference type="Proteomes" id="UP000612899"/>
    </source>
</evidence>
<reference evidence="4" key="1">
    <citation type="submission" date="2021-01" db="EMBL/GenBank/DDBJ databases">
        <title>Whole genome shotgun sequence of Rhizocola hellebori NBRC 109834.</title>
        <authorList>
            <person name="Komaki H."/>
            <person name="Tamura T."/>
        </authorList>
    </citation>
    <scope>NUCLEOTIDE SEQUENCE</scope>
    <source>
        <strain evidence="4">NBRC 109834</strain>
    </source>
</reference>
<evidence type="ECO:0000256" key="2">
    <source>
        <dbReference type="SAM" id="Phobius"/>
    </source>
</evidence>
<feature type="transmembrane region" description="Helical" evidence="2">
    <location>
        <begin position="343"/>
        <end position="367"/>
    </location>
</feature>
<sequence>MTGCLRRLPRIGAAIALTVLVTGFHPARPATAAEALIINDLVYVEGPNVSSSTQIITLGEAAGSEQHPISIRVPEALSSQYWHGVLDALCAPDFWSTASERTCTPSYPSTRSMTIVYRFGSVVPELAQRPPLTVTVRDTVTGQTATATVRVVSRADLAMTNLSVHASSDSGPQHTIVGLRVYNYGPSPARSAVVRASFSGSVAFGDLPTGCAAASTVVTCQIDELGRFEAADRALHLTPGSSGDFSVICETSFPGTDPVSTNNTRQIGPFSNPGGPPNPGLPNQPARPGQQGANSGTTATDPASPAATATQTSTAEVSLPSADSAATSTASATQAAHASGRAVAWSVIVAVAVAVVALGGGMAFFLVRRRRVSLSPVDPQDP</sequence>
<evidence type="ECO:0000256" key="3">
    <source>
        <dbReference type="SAM" id="SignalP"/>
    </source>
</evidence>
<organism evidence="4 5">
    <name type="scientific">Rhizocola hellebori</name>
    <dbReference type="NCBI Taxonomy" id="1392758"/>
    <lineage>
        <taxon>Bacteria</taxon>
        <taxon>Bacillati</taxon>
        <taxon>Actinomycetota</taxon>
        <taxon>Actinomycetes</taxon>
        <taxon>Micromonosporales</taxon>
        <taxon>Micromonosporaceae</taxon>
        <taxon>Rhizocola</taxon>
    </lineage>
</organism>
<name>A0A8J3Q4T0_9ACTN</name>
<evidence type="ECO:0000256" key="1">
    <source>
        <dbReference type="SAM" id="MobiDB-lite"/>
    </source>
</evidence>
<gene>
    <name evidence="4" type="ORF">Rhe02_18770</name>
</gene>
<keyword evidence="2" id="KW-0472">Membrane</keyword>
<keyword evidence="3" id="KW-0732">Signal</keyword>
<feature type="chain" id="PRO_5035262515" description="DUF11 domain-containing protein" evidence="3">
    <location>
        <begin position="33"/>
        <end position="382"/>
    </location>
</feature>
<keyword evidence="2" id="KW-0812">Transmembrane</keyword>
<feature type="region of interest" description="Disordered" evidence="1">
    <location>
        <begin position="254"/>
        <end position="322"/>
    </location>
</feature>
<dbReference type="AlphaFoldDB" id="A0A8J3Q4T0"/>
<feature type="compositionally biased region" description="Low complexity" evidence="1">
    <location>
        <begin position="297"/>
        <end position="322"/>
    </location>
</feature>